<comment type="subunit">
    <text evidence="1">Component of the lipopolysaccharide transport and assembly complex.</text>
</comment>
<dbReference type="HAMAP" id="MF_01411">
    <property type="entry name" value="LPS_assembly_LptD"/>
    <property type="match status" value="1"/>
</dbReference>
<gene>
    <name evidence="1" type="primary">lptD</name>
    <name evidence="3" type="ORF">CSC94_06210</name>
</gene>
<dbReference type="InterPro" id="IPR007543">
    <property type="entry name" value="LptD_C"/>
</dbReference>
<keyword evidence="4" id="KW-1185">Reference proteome</keyword>
<feature type="signal peptide" evidence="1">
    <location>
        <begin position="1"/>
        <end position="20"/>
    </location>
</feature>
<keyword evidence="1" id="KW-0472">Membrane</keyword>
<protein>
    <recommendedName>
        <fullName evidence="1">LPS-assembly protein LptD</fullName>
    </recommendedName>
</protein>
<dbReference type="OrthoDB" id="9760225at2"/>
<accession>A0A2G1QSI0</accession>
<dbReference type="Gene3D" id="2.60.450.10">
    <property type="entry name" value="Lipopolysaccharide (LPS) transport protein A like domain"/>
    <property type="match status" value="1"/>
</dbReference>
<organism evidence="3 4">
    <name type="scientific">Zhengella mangrovi</name>
    <dbReference type="NCBI Taxonomy" id="1982044"/>
    <lineage>
        <taxon>Bacteria</taxon>
        <taxon>Pseudomonadati</taxon>
        <taxon>Pseudomonadota</taxon>
        <taxon>Alphaproteobacteria</taxon>
        <taxon>Hyphomicrobiales</taxon>
        <taxon>Notoacmeibacteraceae</taxon>
        <taxon>Zhengella</taxon>
    </lineage>
</organism>
<evidence type="ECO:0000313" key="4">
    <source>
        <dbReference type="Proteomes" id="UP000221168"/>
    </source>
</evidence>
<feature type="domain" description="LptD C-terminal" evidence="2">
    <location>
        <begin position="306"/>
        <end position="727"/>
    </location>
</feature>
<dbReference type="Proteomes" id="UP000221168">
    <property type="component" value="Unassembled WGS sequence"/>
</dbReference>
<dbReference type="GO" id="GO:0009279">
    <property type="term" value="C:cell outer membrane"/>
    <property type="evidence" value="ECO:0007669"/>
    <property type="project" value="UniProtKB-SubCell"/>
</dbReference>
<evidence type="ECO:0000313" key="3">
    <source>
        <dbReference type="EMBL" id="PHP68420.1"/>
    </source>
</evidence>
<proteinExistence type="inferred from homology"/>
<dbReference type="GO" id="GO:0043165">
    <property type="term" value="P:Gram-negative-bacterium-type cell outer membrane assembly"/>
    <property type="evidence" value="ECO:0007669"/>
    <property type="project" value="UniProtKB-UniRule"/>
</dbReference>
<comment type="caution">
    <text evidence="3">The sequence shown here is derived from an EMBL/GenBank/DDBJ whole genome shotgun (WGS) entry which is preliminary data.</text>
</comment>
<dbReference type="GO" id="GO:1990351">
    <property type="term" value="C:transporter complex"/>
    <property type="evidence" value="ECO:0007669"/>
    <property type="project" value="TreeGrafter"/>
</dbReference>
<evidence type="ECO:0000259" key="2">
    <source>
        <dbReference type="Pfam" id="PF04453"/>
    </source>
</evidence>
<dbReference type="GO" id="GO:0015920">
    <property type="term" value="P:lipopolysaccharide transport"/>
    <property type="evidence" value="ECO:0007669"/>
    <property type="project" value="InterPro"/>
</dbReference>
<comment type="subcellular location">
    <subcellularLocation>
        <location evidence="1">Cell outer membrane</location>
    </subcellularLocation>
</comment>
<sequence length="800" mass="88067" precursor="true">MGRTSLLAARLAGVSLLALSAPLLPGGAPAAFAQTLDQFGAVSSNPDAQMLMEADTLIYDNDNGTVTARGNVQIDYDGYKVVAEKVTYNQATRRVMASGNVEIIERDGNRIYADEIDITDDLGNGFVNALRVETTDNTRFAAESATREGGNVTTFNNGVYTACEPCKEDPGRAPVWQIKARRIVWDGQEKVVRFTDARFEFLGLPIAYLPTYSMADPTVKQKTGFLFPRISNSTALGWGVGTPFNIALDPTYDLLLTPTYYTRQGFLGEVEFRKRFNTGQFTLKAAGISQRNPTAFKSDFVSQAAKTRYMVGTKGKFELNSRWIFGWDLLYQSDKNFSRIYGIGGFDGGVHRSEVYLTGLNDRNYLDLRFMRFQVQENTLKGDARARDERQAWALPSFDYSKTFDEPVAGGQLSLDMNAQSIYRDVTHTGNNLREDQIISNIGVGGITTIPGLAGTSQRLSADLEWKRNIITDNGLVITPLLGLRGDGIFTNYNQATRDAIGDMGVNNGIAVNTRNAWFRYMATAGMELRWPILFSTTSATHVFEPMAQIFVRPNAPYQTALGLPNEDSQALVFDAANLFERDKFAGWDRIEGGTRANLGMRYSGSFANGWTANGLFGQSFHLAGENPYAQPDFVAVGADSGLQSARSDYVGSFGVASPDGFAASVSGRFDKDSFALRRFEARAALIKNYGSISLRYSNIAPQPTYSFPGRREEVAGDVSVKLAEFWRVYGGLTYNLQYDVVSGKRIGFLYDDECFTFGLNFTESKNPAVATAEPTRSFGFRIAFRTLGDFGSSQALNGN</sequence>
<comment type="caution">
    <text evidence="1">Lacks conserved residue(s) required for the propagation of feature annotation.</text>
</comment>
<evidence type="ECO:0000256" key="1">
    <source>
        <dbReference type="HAMAP-Rule" id="MF_01411"/>
    </source>
</evidence>
<dbReference type="EMBL" id="PDVP01000002">
    <property type="protein sequence ID" value="PHP68420.1"/>
    <property type="molecule type" value="Genomic_DNA"/>
</dbReference>
<comment type="function">
    <text evidence="1">Involved in the assembly of lipopolysaccharide (LPS) at the surface of the outer membrane.</text>
</comment>
<dbReference type="InterPro" id="IPR020889">
    <property type="entry name" value="LipoPS_assembly_LptD"/>
</dbReference>
<dbReference type="PANTHER" id="PTHR30189">
    <property type="entry name" value="LPS-ASSEMBLY PROTEIN"/>
    <property type="match status" value="1"/>
</dbReference>
<dbReference type="Pfam" id="PF04453">
    <property type="entry name" value="LptD"/>
    <property type="match status" value="1"/>
</dbReference>
<keyword evidence="1" id="KW-0732">Signal</keyword>
<reference evidence="3 4" key="1">
    <citation type="submission" date="2017-10" db="EMBL/GenBank/DDBJ databases">
        <title>Sedimentibacterium mangrovi gen. nov., sp. nov., a novel member of family Phyllobacteriacea isolated from mangrove sediment.</title>
        <authorList>
            <person name="Liao H."/>
            <person name="Tian Y."/>
        </authorList>
    </citation>
    <scope>NUCLEOTIDE SEQUENCE [LARGE SCALE GENOMIC DNA]</scope>
    <source>
        <strain evidence="3 4">X9-2-2</strain>
    </source>
</reference>
<keyword evidence="1" id="KW-0998">Cell outer membrane</keyword>
<dbReference type="AlphaFoldDB" id="A0A2G1QSI0"/>
<dbReference type="PANTHER" id="PTHR30189:SF1">
    <property type="entry name" value="LPS-ASSEMBLY PROTEIN LPTD"/>
    <property type="match status" value="1"/>
</dbReference>
<comment type="similarity">
    <text evidence="1">Belongs to the LptD family.</text>
</comment>
<name>A0A2G1QSI0_9HYPH</name>
<feature type="chain" id="PRO_5013973885" description="LPS-assembly protein LptD" evidence="1">
    <location>
        <begin position="21"/>
        <end position="800"/>
    </location>
</feature>
<dbReference type="InterPro" id="IPR050218">
    <property type="entry name" value="LptD"/>
</dbReference>